<organism evidence="3 4">
    <name type="scientific">Steinernema carpocapsae</name>
    <name type="common">Entomopathogenic nematode</name>
    <dbReference type="NCBI Taxonomy" id="34508"/>
    <lineage>
        <taxon>Eukaryota</taxon>
        <taxon>Metazoa</taxon>
        <taxon>Ecdysozoa</taxon>
        <taxon>Nematoda</taxon>
        <taxon>Chromadorea</taxon>
        <taxon>Rhabditida</taxon>
        <taxon>Tylenchina</taxon>
        <taxon>Panagrolaimomorpha</taxon>
        <taxon>Strongyloidoidea</taxon>
        <taxon>Steinernematidae</taxon>
        <taxon>Steinernema</taxon>
    </lineage>
</organism>
<sequence>MRLCVQKGTQRNFLSAPQAVVRSSENASERKFEESQQQSVCQRPEVPTNSETAEEYSKATGTENEYRDVEKFMPSFSKTASGLSNSESRASKQAKKVAFLERTKKNDPLPPTPNVFVNREEGISLEANHREKNLGKPRSKEELKNPHLLSNLNLPPTEEVNQRKYESAAVLCQGTPQGGTKGKNGVRNPHLLSNLNLPSTDCVNKQKYESAIVVDPVEANAKVAKKSYKSKKDAVDVCSTQASAKDEELLNQLTGREQRAALPLNFWTWYKSAIFGDLFLLVLAYIFSLALLAVFTAVLYGTDLVF</sequence>
<proteinExistence type="predicted"/>
<feature type="region of interest" description="Disordered" evidence="1">
    <location>
        <begin position="16"/>
        <end position="66"/>
    </location>
</feature>
<evidence type="ECO:0000256" key="2">
    <source>
        <dbReference type="SAM" id="Phobius"/>
    </source>
</evidence>
<comment type="caution">
    <text evidence="3">The sequence shown here is derived from an EMBL/GenBank/DDBJ whole genome shotgun (WGS) entry which is preliminary data.</text>
</comment>
<feature type="region of interest" description="Disordered" evidence="1">
    <location>
        <begin position="78"/>
        <end position="116"/>
    </location>
</feature>
<dbReference type="EMBL" id="AZBU02000007">
    <property type="protein sequence ID" value="TKR70503.1"/>
    <property type="molecule type" value="Genomic_DNA"/>
</dbReference>
<evidence type="ECO:0000256" key="1">
    <source>
        <dbReference type="SAM" id="MobiDB-lite"/>
    </source>
</evidence>
<reference evidence="3 4" key="2">
    <citation type="journal article" date="2019" name="G3 (Bethesda)">
        <title>Hybrid Assembly of the Genome of the Entomopathogenic Nematode Steinernema carpocapsae Identifies the X-Chromosome.</title>
        <authorList>
            <person name="Serra L."/>
            <person name="Macchietto M."/>
            <person name="Macias-Munoz A."/>
            <person name="McGill C.J."/>
            <person name="Rodriguez I.M."/>
            <person name="Rodriguez B."/>
            <person name="Murad R."/>
            <person name="Mortazavi A."/>
        </authorList>
    </citation>
    <scope>NUCLEOTIDE SEQUENCE [LARGE SCALE GENOMIC DNA]</scope>
    <source>
        <strain evidence="3 4">ALL</strain>
    </source>
</reference>
<feature type="compositionally biased region" description="Polar residues" evidence="1">
    <location>
        <begin position="78"/>
        <end position="88"/>
    </location>
</feature>
<evidence type="ECO:0000313" key="4">
    <source>
        <dbReference type="Proteomes" id="UP000298663"/>
    </source>
</evidence>
<feature type="compositionally biased region" description="Polar residues" evidence="1">
    <location>
        <begin position="16"/>
        <end position="26"/>
    </location>
</feature>
<gene>
    <name evidence="3" type="ORF">L596_022525</name>
</gene>
<accession>A0A4U5MMT9</accession>
<reference evidence="3 4" key="1">
    <citation type="journal article" date="2015" name="Genome Biol.">
        <title>Comparative genomics of Steinernema reveals deeply conserved gene regulatory networks.</title>
        <authorList>
            <person name="Dillman A.R."/>
            <person name="Macchietto M."/>
            <person name="Porter C.F."/>
            <person name="Rogers A."/>
            <person name="Williams B."/>
            <person name="Antoshechkin I."/>
            <person name="Lee M.M."/>
            <person name="Goodwin Z."/>
            <person name="Lu X."/>
            <person name="Lewis E.E."/>
            <person name="Goodrich-Blair H."/>
            <person name="Stock S.P."/>
            <person name="Adams B.J."/>
            <person name="Sternberg P.W."/>
            <person name="Mortazavi A."/>
        </authorList>
    </citation>
    <scope>NUCLEOTIDE SEQUENCE [LARGE SCALE GENOMIC DNA]</scope>
    <source>
        <strain evidence="3 4">ALL</strain>
    </source>
</reference>
<keyword evidence="2" id="KW-0472">Membrane</keyword>
<dbReference type="AlphaFoldDB" id="A0A4U5MMT9"/>
<keyword evidence="2" id="KW-1133">Transmembrane helix</keyword>
<keyword evidence="2" id="KW-0812">Transmembrane</keyword>
<feature type="compositionally biased region" description="Polar residues" evidence="1">
    <location>
        <begin position="35"/>
        <end position="51"/>
    </location>
</feature>
<dbReference type="Proteomes" id="UP000298663">
    <property type="component" value="Unassembled WGS sequence"/>
</dbReference>
<evidence type="ECO:0000313" key="3">
    <source>
        <dbReference type="EMBL" id="TKR70503.1"/>
    </source>
</evidence>
<feature type="compositionally biased region" description="Basic and acidic residues" evidence="1">
    <location>
        <begin position="98"/>
        <end position="107"/>
    </location>
</feature>
<feature type="transmembrane region" description="Helical" evidence="2">
    <location>
        <begin position="278"/>
        <end position="300"/>
    </location>
</feature>
<keyword evidence="4" id="KW-1185">Reference proteome</keyword>
<protein>
    <submittedName>
        <fullName evidence="3">Uncharacterized protein</fullName>
    </submittedName>
</protein>
<name>A0A4U5MMT9_STECR</name>